<comment type="caution">
    <text evidence="2">The sequence shown here is derived from an EMBL/GenBank/DDBJ whole genome shotgun (WGS) entry which is preliminary data.</text>
</comment>
<dbReference type="PANTHER" id="PTHR43265">
    <property type="entry name" value="ESTERASE ESTD"/>
    <property type="match status" value="1"/>
</dbReference>
<feature type="chain" id="PRO_5038405605" evidence="1">
    <location>
        <begin position="24"/>
        <end position="423"/>
    </location>
</feature>
<dbReference type="GO" id="GO:0052689">
    <property type="term" value="F:carboxylic ester hydrolase activity"/>
    <property type="evidence" value="ECO:0007669"/>
    <property type="project" value="TreeGrafter"/>
</dbReference>
<keyword evidence="1" id="KW-0732">Signal</keyword>
<feature type="signal peptide" evidence="1">
    <location>
        <begin position="1"/>
        <end position="23"/>
    </location>
</feature>
<organism evidence="2 3">
    <name type="scientific">Stecheria intestinalis</name>
    <dbReference type="NCBI Taxonomy" id="2606630"/>
    <lineage>
        <taxon>Bacteria</taxon>
        <taxon>Bacillati</taxon>
        <taxon>Bacillota</taxon>
        <taxon>Erysipelotrichia</taxon>
        <taxon>Erysipelotrichales</taxon>
        <taxon>Erysipelotrichaceae</taxon>
        <taxon>Stecheria</taxon>
    </lineage>
</organism>
<dbReference type="InterPro" id="IPR053145">
    <property type="entry name" value="AB_hydrolase_Est10"/>
</dbReference>
<evidence type="ECO:0000256" key="1">
    <source>
        <dbReference type="SAM" id="SignalP"/>
    </source>
</evidence>
<dbReference type="PANTHER" id="PTHR43265:SF1">
    <property type="entry name" value="ESTERASE ESTD"/>
    <property type="match status" value="1"/>
</dbReference>
<evidence type="ECO:0000313" key="2">
    <source>
        <dbReference type="EMBL" id="MSS59624.1"/>
    </source>
</evidence>
<dbReference type="Gene3D" id="3.40.50.1820">
    <property type="entry name" value="alpha/beta hydrolase"/>
    <property type="match status" value="1"/>
</dbReference>
<evidence type="ECO:0000313" key="3">
    <source>
        <dbReference type="Proteomes" id="UP000461880"/>
    </source>
</evidence>
<dbReference type="AlphaFoldDB" id="A0A7X2NU68"/>
<dbReference type="SUPFAM" id="SSF53474">
    <property type="entry name" value="alpha/beta-Hydrolases"/>
    <property type="match status" value="1"/>
</dbReference>
<keyword evidence="2" id="KW-0378">Hydrolase</keyword>
<dbReference type="EMBL" id="VUMN01000040">
    <property type="protein sequence ID" value="MSS59624.1"/>
    <property type="molecule type" value="Genomic_DNA"/>
</dbReference>
<sequence>MIRFSKLLISILCLAVLFSGCSAAEESAAEQTYASVRSMAEAVSSAVTQKDWKTLSGLFARSSEQSHRAKDLKALWAEQTSEDPGECLAEGVVFEDDRKGGELLFLAGDQEVQADFRLAESGKISSLQFFLRSEDPVLESSDTWTETAVSFGKEVSMRGVLTLPKDVESPPVAILMPEGMKESCNRSGNDDSFRKDFAHALAEAGIASVRWNTRLEEDPYLIQDSSEYSLNRILLEDFASVVHSLERYPVNAADIIYIGLGTGGSLGYYLVNSHFEITGGLVLLNAPYEEDGISLLSRAEELNISADEVKYSIAAEPEIDPMIGGYPLTYWKDWNTSGALNYTPKVSMPIAILQGEADTITKFSSDYESWKSQKGSNVSMKSYPGLGHYLRETDGSISADVVNDIVRWHQGEDIEKEGEEDDS</sequence>
<dbReference type="Proteomes" id="UP000461880">
    <property type="component" value="Unassembled WGS sequence"/>
</dbReference>
<proteinExistence type="predicted"/>
<name>A0A7X2NU68_9FIRM</name>
<dbReference type="InterPro" id="IPR029058">
    <property type="entry name" value="AB_hydrolase_fold"/>
</dbReference>
<protein>
    <submittedName>
        <fullName evidence="2">Alpha/beta hydrolase</fullName>
    </submittedName>
</protein>
<gene>
    <name evidence="2" type="ORF">FYJ51_12045</name>
</gene>
<dbReference type="PROSITE" id="PS51257">
    <property type="entry name" value="PROKAR_LIPOPROTEIN"/>
    <property type="match status" value="1"/>
</dbReference>
<accession>A0A7X2NU68</accession>
<keyword evidence="3" id="KW-1185">Reference proteome</keyword>
<dbReference type="RefSeq" id="WP_154505865.1">
    <property type="nucleotide sequence ID" value="NZ_VUMN01000040.1"/>
</dbReference>
<reference evidence="2 3" key="1">
    <citation type="submission" date="2019-08" db="EMBL/GenBank/DDBJ databases">
        <title>In-depth cultivation of the pig gut microbiome towards novel bacterial diversity and tailored functional studies.</title>
        <authorList>
            <person name="Wylensek D."/>
            <person name="Hitch T.C.A."/>
            <person name="Clavel T."/>
        </authorList>
    </citation>
    <scope>NUCLEOTIDE SEQUENCE [LARGE SCALE GENOMIC DNA]</scope>
    <source>
        <strain evidence="2 3">Oil+RF-744-GAM-WT-6</strain>
    </source>
</reference>